<reference evidence="4 5" key="1">
    <citation type="submission" date="2021-02" db="EMBL/GenBank/DDBJ databases">
        <title>Plant Genome Project.</title>
        <authorList>
            <person name="Zhang R.-G."/>
        </authorList>
    </citation>
    <scope>NUCLEOTIDE SEQUENCE [LARGE SCALE GENOMIC DNA]</scope>
    <source>
        <tissue evidence="4">Leaves</tissue>
    </source>
</reference>
<comment type="caution">
    <text evidence="4">The sequence shown here is derived from an EMBL/GenBank/DDBJ whole genome shotgun (WGS) entry which is preliminary data.</text>
</comment>
<accession>A0ABQ8IAP4</accession>
<name>A0ABQ8IAP4_9ROSI</name>
<dbReference type="Gene3D" id="3.40.1350.100">
    <property type="match status" value="1"/>
</dbReference>
<organism evidence="4 5">
    <name type="scientific">Xanthoceras sorbifolium</name>
    <dbReference type="NCBI Taxonomy" id="99658"/>
    <lineage>
        <taxon>Eukaryota</taxon>
        <taxon>Viridiplantae</taxon>
        <taxon>Streptophyta</taxon>
        <taxon>Embryophyta</taxon>
        <taxon>Tracheophyta</taxon>
        <taxon>Spermatophyta</taxon>
        <taxon>Magnoliopsida</taxon>
        <taxon>eudicotyledons</taxon>
        <taxon>Gunneridae</taxon>
        <taxon>Pentapetalae</taxon>
        <taxon>rosids</taxon>
        <taxon>malvids</taxon>
        <taxon>Sapindales</taxon>
        <taxon>Sapindaceae</taxon>
        <taxon>Xanthoceroideae</taxon>
        <taxon>Xanthoceras</taxon>
    </lineage>
</organism>
<dbReference type="InterPro" id="IPR007378">
    <property type="entry name" value="Tic22-like"/>
</dbReference>
<evidence type="ECO:0000256" key="3">
    <source>
        <dbReference type="ARBA" id="ARBA00022640"/>
    </source>
</evidence>
<evidence type="ECO:0008006" key="6">
    <source>
        <dbReference type="Google" id="ProtNLM"/>
    </source>
</evidence>
<evidence type="ECO:0000313" key="4">
    <source>
        <dbReference type="EMBL" id="KAH7573357.1"/>
    </source>
</evidence>
<sequence>MNSSDSNPPKIFSLPKQAPQFNLHQALSNLQTHFNGFLRHTIPSQLHSSISSFQDRAKHVLDDGISRLTSCSLPSNGNQVWARIGETFTTQLDLARQQGGAALPMSTQAIEERLGGIPVYALSNANEEFVLVSGVSTGKSLGLLCFKEEDAATLLEQMKTMNPLMRQGGSKVVTVALKKVVHLKIDGVAFRLIPEATQVKNALEARANSRSPIFTREQLHEWRIYMEREKAGFHDDGFSGVPVFQEDLEKSLARASRQQNKINPALRRGDIQVAVFEEIIKGMKEGTTSTWNDVVFVPPGFDVSADPTQQESTEN</sequence>
<dbReference type="PANTHER" id="PTHR33926">
    <property type="entry name" value="PROTEIN TIC 22, CHLOROPLASTIC"/>
    <property type="match status" value="1"/>
</dbReference>
<gene>
    <name evidence="4" type="ORF">JRO89_XS03G0128300</name>
</gene>
<dbReference type="Pfam" id="PF04278">
    <property type="entry name" value="Tic22"/>
    <property type="match status" value="1"/>
</dbReference>
<evidence type="ECO:0000256" key="2">
    <source>
        <dbReference type="ARBA" id="ARBA00022528"/>
    </source>
</evidence>
<keyword evidence="5" id="KW-1185">Reference proteome</keyword>
<evidence type="ECO:0000313" key="5">
    <source>
        <dbReference type="Proteomes" id="UP000827721"/>
    </source>
</evidence>
<dbReference type="EMBL" id="JAFEMO010000003">
    <property type="protein sequence ID" value="KAH7573357.1"/>
    <property type="molecule type" value="Genomic_DNA"/>
</dbReference>
<dbReference type="Proteomes" id="UP000827721">
    <property type="component" value="Unassembled WGS sequence"/>
</dbReference>
<protein>
    <recommendedName>
        <fullName evidence="6">Protein TIC 22-like, chloroplastic</fullName>
    </recommendedName>
</protein>
<comment type="subcellular location">
    <subcellularLocation>
        <location evidence="1">Plastid</location>
        <location evidence="1">Chloroplast</location>
    </subcellularLocation>
</comment>
<proteinExistence type="predicted"/>
<evidence type="ECO:0000256" key="1">
    <source>
        <dbReference type="ARBA" id="ARBA00004229"/>
    </source>
</evidence>
<keyword evidence="3" id="KW-0934">Plastid</keyword>
<keyword evidence="2" id="KW-0150">Chloroplast</keyword>
<dbReference type="PANTHER" id="PTHR33926:SF1">
    <property type="entry name" value="PROTEIN TIC 22-LIKE, CHLOROPLASTIC"/>
    <property type="match status" value="1"/>
</dbReference>